<dbReference type="AlphaFoldDB" id="A0A1Y1V9C5"/>
<sequence>MTETLPYLSKIISNQNHILNREIKNSDKQFLNYVNNYTNPRNNENWWNNLVNGYQLMPGTMNSNSLDDEIGDSIENKMDDDNENSHNQKRDIKFLSENLTLSSNNDTHSNNNHLFSNFNTRSSKIKYYNHRESNNYTGNNNSSEDKVDLFEINDDDIEEID</sequence>
<evidence type="ECO:0000313" key="2">
    <source>
        <dbReference type="Proteomes" id="UP000193719"/>
    </source>
</evidence>
<name>A0A1Y1V9C5_9FUNG</name>
<keyword evidence="2" id="KW-1185">Reference proteome</keyword>
<dbReference type="Proteomes" id="UP000193719">
    <property type="component" value="Unassembled WGS sequence"/>
</dbReference>
<dbReference type="EMBL" id="MCFH01000021">
    <property type="protein sequence ID" value="ORX50310.1"/>
    <property type="molecule type" value="Genomic_DNA"/>
</dbReference>
<evidence type="ECO:0000313" key="1">
    <source>
        <dbReference type="EMBL" id="ORX50310.1"/>
    </source>
</evidence>
<comment type="caution">
    <text evidence="1">The sequence shown here is derived from an EMBL/GenBank/DDBJ whole genome shotgun (WGS) entry which is preliminary data.</text>
</comment>
<gene>
    <name evidence="1" type="ORF">BCR36DRAFT_370338</name>
</gene>
<organism evidence="1 2">
    <name type="scientific">Piromyces finnis</name>
    <dbReference type="NCBI Taxonomy" id="1754191"/>
    <lineage>
        <taxon>Eukaryota</taxon>
        <taxon>Fungi</taxon>
        <taxon>Fungi incertae sedis</taxon>
        <taxon>Chytridiomycota</taxon>
        <taxon>Chytridiomycota incertae sedis</taxon>
        <taxon>Neocallimastigomycetes</taxon>
        <taxon>Neocallimastigales</taxon>
        <taxon>Neocallimastigaceae</taxon>
        <taxon>Piromyces</taxon>
    </lineage>
</organism>
<reference evidence="1 2" key="1">
    <citation type="submission" date="2016-08" db="EMBL/GenBank/DDBJ databases">
        <title>Genomes of anaerobic fungi encode conserved fungal cellulosomes for biomass hydrolysis.</title>
        <authorList>
            <consortium name="DOE Joint Genome Institute"/>
            <person name="Haitjema C.H."/>
            <person name="Gilmore S.P."/>
            <person name="Henske J.K."/>
            <person name="Solomon K.V."/>
            <person name="De Groot R."/>
            <person name="Kuo A."/>
            <person name="Mondo S.J."/>
            <person name="Salamov A.A."/>
            <person name="Labutti K."/>
            <person name="Zhao Z."/>
            <person name="Chiniquy J."/>
            <person name="Barry K."/>
            <person name="Brewer H.M."/>
            <person name="Purvine S.O."/>
            <person name="Wright A.T."/>
            <person name="Boxma B."/>
            <person name="Van Alen T."/>
            <person name="Hackstein J.H."/>
            <person name="Baker S.E."/>
            <person name="Grigoriev I.V."/>
            <person name="O'Malley M.A."/>
        </authorList>
    </citation>
    <scope>NUCLEOTIDE SEQUENCE [LARGE SCALE GENOMIC DNA]</scope>
    <source>
        <strain evidence="2">finn</strain>
    </source>
</reference>
<accession>A0A1Y1V9C5</accession>
<reference evidence="1 2" key="2">
    <citation type="submission" date="2016-08" db="EMBL/GenBank/DDBJ databases">
        <title>Pervasive Adenine N6-methylation of Active Genes in Fungi.</title>
        <authorList>
            <consortium name="DOE Joint Genome Institute"/>
            <person name="Mondo S.J."/>
            <person name="Dannebaum R.O."/>
            <person name="Kuo R.C."/>
            <person name="Labutti K."/>
            <person name="Haridas S."/>
            <person name="Kuo A."/>
            <person name="Salamov A."/>
            <person name="Ahrendt S.R."/>
            <person name="Lipzen A."/>
            <person name="Sullivan W."/>
            <person name="Andreopoulos W.B."/>
            <person name="Clum A."/>
            <person name="Lindquist E."/>
            <person name="Daum C."/>
            <person name="Ramamoorthy G.K."/>
            <person name="Gryganskyi A."/>
            <person name="Culley D."/>
            <person name="Magnuson J.K."/>
            <person name="James T.Y."/>
            <person name="O'Malley M.A."/>
            <person name="Stajich J.E."/>
            <person name="Spatafora J.W."/>
            <person name="Visel A."/>
            <person name="Grigoriev I.V."/>
        </authorList>
    </citation>
    <scope>NUCLEOTIDE SEQUENCE [LARGE SCALE GENOMIC DNA]</scope>
    <source>
        <strain evidence="2">finn</strain>
    </source>
</reference>
<protein>
    <submittedName>
        <fullName evidence="1">Uncharacterized protein</fullName>
    </submittedName>
</protein>
<proteinExistence type="predicted"/>